<evidence type="ECO:0000313" key="3">
    <source>
        <dbReference type="EMBL" id="MUN63196.1"/>
    </source>
</evidence>
<sequence length="724" mass="75517">MRIDVLSSTSGREPHLGQEAGLDRLLQQLAARGVEAVLASPGAPRLSTGAESGAEDAAAPGAAAPGVTGEAPPAAEGLLLVGTERPADPELLTGWLAAARAAVRHGRPVVLSGLALDVRDAPADVLRELLAAASLVGLRDEPSSALASRLCPEHPGLHLGWDDTLFLPDPAAAPDPVAASDAAAPGAAPGSVPEHAPEQGPPSVVAVLERPTGPIDPEEAAPVLAALLDALVHRAPGTVAVLPCRAEDADFAAAVAAHLPQDVRRLLPAPGAADALVGAAEHVVTTCPRAVALGLAGGADVLAVGTDAYATARIDAVLHRWGLAEHVVPLAALLTPGDAAWDTRAAVQQWASEAVEHRAAVHSALADAVPALRAAGERWWDGVAEALGGGQPQPPPATVVAPRGVGAPVVRSLRRRYVVPAVPPARPTVAVVLRARGRSAELARALDGVLEQTFTDWRLVVVDGGADPSEVDEILAARQEELAGRAAVLHHHRGLPPGATANRGLRAGDSELVVLRDDHDAWFPTVLQRAVARLEDPLATDDGVVVLERSPDAASPAPAAPSLTGALGGDRTASGAFVYRRAVHGVLGDYDETLSAAADWEFRLRFLETFTAGLVEGPPRPVRARRGGASGPELRRRDELLVRERHLRQWTAENGIGLPLYLGQEVRTQAEGLHVRLDGSEALARELLELVRAQSARIEQLERTVAERGFAAFWRRAWRALRGR</sequence>
<dbReference type="PANTHER" id="PTHR43685:SF2">
    <property type="entry name" value="GLYCOSYLTRANSFERASE 2-LIKE DOMAIN-CONTAINING PROTEIN"/>
    <property type="match status" value="1"/>
</dbReference>
<dbReference type="AlphaFoldDB" id="A0A6N8GJ93"/>
<dbReference type="RefSeq" id="WP_156269109.1">
    <property type="nucleotide sequence ID" value="NZ_WOGU01000006.1"/>
</dbReference>
<keyword evidence="3" id="KW-0808">Transferase</keyword>
<dbReference type="CDD" id="cd00761">
    <property type="entry name" value="Glyco_tranf_GTA_type"/>
    <property type="match status" value="1"/>
</dbReference>
<feature type="compositionally biased region" description="Low complexity" evidence="1">
    <location>
        <begin position="49"/>
        <end position="70"/>
    </location>
</feature>
<accession>A0A6N8GJ93</accession>
<dbReference type="EMBL" id="WOGU01000006">
    <property type="protein sequence ID" value="MUN63196.1"/>
    <property type="molecule type" value="Genomic_DNA"/>
</dbReference>
<evidence type="ECO:0000313" key="4">
    <source>
        <dbReference type="Proteomes" id="UP000436989"/>
    </source>
</evidence>
<dbReference type="Pfam" id="PF00535">
    <property type="entry name" value="Glycos_transf_2"/>
    <property type="match status" value="1"/>
</dbReference>
<feature type="region of interest" description="Disordered" evidence="1">
    <location>
        <begin position="42"/>
        <end position="70"/>
    </location>
</feature>
<dbReference type="InterPro" id="IPR050834">
    <property type="entry name" value="Glycosyltransf_2"/>
</dbReference>
<dbReference type="InterPro" id="IPR001173">
    <property type="entry name" value="Glyco_trans_2-like"/>
</dbReference>
<dbReference type="PANTHER" id="PTHR43685">
    <property type="entry name" value="GLYCOSYLTRANSFERASE"/>
    <property type="match status" value="1"/>
</dbReference>
<name>A0A6N8GJ93_9MICC</name>
<reference evidence="3 4" key="1">
    <citation type="submission" date="2019-12" db="EMBL/GenBank/DDBJ databases">
        <authorList>
            <person name="Shi Y."/>
        </authorList>
    </citation>
    <scope>NUCLEOTIDE SEQUENCE [LARGE SCALE GENOMIC DNA]</scope>
    <source>
        <strain evidence="3 4">JCM 17929</strain>
    </source>
</reference>
<comment type="caution">
    <text evidence="3">The sequence shown here is derived from an EMBL/GenBank/DDBJ whole genome shotgun (WGS) entry which is preliminary data.</text>
</comment>
<organism evidence="3 4">
    <name type="scientific">Kocuria sediminis</name>
    <dbReference type="NCBI Taxonomy" id="1038857"/>
    <lineage>
        <taxon>Bacteria</taxon>
        <taxon>Bacillati</taxon>
        <taxon>Actinomycetota</taxon>
        <taxon>Actinomycetes</taxon>
        <taxon>Micrococcales</taxon>
        <taxon>Micrococcaceae</taxon>
        <taxon>Kocuria</taxon>
    </lineage>
</organism>
<feature type="domain" description="Glycosyltransferase 2-like" evidence="2">
    <location>
        <begin position="434"/>
        <end position="539"/>
    </location>
</feature>
<dbReference type="Proteomes" id="UP000436989">
    <property type="component" value="Unassembled WGS sequence"/>
</dbReference>
<dbReference type="InterPro" id="IPR029044">
    <property type="entry name" value="Nucleotide-diphossugar_trans"/>
</dbReference>
<evidence type="ECO:0000256" key="1">
    <source>
        <dbReference type="SAM" id="MobiDB-lite"/>
    </source>
</evidence>
<dbReference type="SUPFAM" id="SSF53448">
    <property type="entry name" value="Nucleotide-diphospho-sugar transferases"/>
    <property type="match status" value="1"/>
</dbReference>
<dbReference type="Gene3D" id="3.90.550.10">
    <property type="entry name" value="Spore Coat Polysaccharide Biosynthesis Protein SpsA, Chain A"/>
    <property type="match status" value="1"/>
</dbReference>
<proteinExistence type="predicted"/>
<evidence type="ECO:0000259" key="2">
    <source>
        <dbReference type="Pfam" id="PF00535"/>
    </source>
</evidence>
<gene>
    <name evidence="3" type="ORF">GMA12_08600</name>
</gene>
<feature type="region of interest" description="Disordered" evidence="1">
    <location>
        <begin position="172"/>
        <end position="208"/>
    </location>
</feature>
<protein>
    <submittedName>
        <fullName evidence="3">Glycosyltransferase</fullName>
    </submittedName>
</protein>
<keyword evidence="4" id="KW-1185">Reference proteome</keyword>
<dbReference type="GO" id="GO:0016740">
    <property type="term" value="F:transferase activity"/>
    <property type="evidence" value="ECO:0007669"/>
    <property type="project" value="UniProtKB-KW"/>
</dbReference>
<feature type="compositionally biased region" description="Low complexity" evidence="1">
    <location>
        <begin position="172"/>
        <end position="193"/>
    </location>
</feature>